<evidence type="ECO:0000256" key="1">
    <source>
        <dbReference type="ARBA" id="ARBA00022574"/>
    </source>
</evidence>
<dbReference type="OrthoDB" id="2443807at2759"/>
<evidence type="ECO:0000256" key="3">
    <source>
        <dbReference type="SAM" id="Coils"/>
    </source>
</evidence>
<dbReference type="InterPro" id="IPR007111">
    <property type="entry name" value="NACHT_NTPase"/>
</dbReference>
<dbReference type="EMBL" id="CAJJDO010000060">
    <property type="protein sequence ID" value="CAD8173679.1"/>
    <property type="molecule type" value="Genomic_DNA"/>
</dbReference>
<keyword evidence="3" id="KW-0175">Coiled coil</keyword>
<keyword evidence="2" id="KW-0677">Repeat</keyword>
<dbReference type="Proteomes" id="UP000689195">
    <property type="component" value="Unassembled WGS sequence"/>
</dbReference>
<name>A0A8S1VCB6_9CILI</name>
<feature type="domain" description="NACHT" evidence="4">
    <location>
        <begin position="1044"/>
        <end position="1210"/>
    </location>
</feature>
<accession>A0A8S1VCB6</accession>
<feature type="coiled-coil region" evidence="3">
    <location>
        <begin position="163"/>
        <end position="218"/>
    </location>
</feature>
<proteinExistence type="predicted"/>
<evidence type="ECO:0000256" key="2">
    <source>
        <dbReference type="ARBA" id="ARBA00022737"/>
    </source>
</evidence>
<dbReference type="InterPro" id="IPR050349">
    <property type="entry name" value="WD_LIS1/nudF_dynein_reg"/>
</dbReference>
<reference evidence="5" key="1">
    <citation type="submission" date="2021-01" db="EMBL/GenBank/DDBJ databases">
        <authorList>
            <consortium name="Genoscope - CEA"/>
            <person name="William W."/>
        </authorList>
    </citation>
    <scope>NUCLEOTIDE SEQUENCE</scope>
</reference>
<gene>
    <name evidence="5" type="ORF">PPENT_87.1.T0600002</name>
</gene>
<sequence length="1467" mass="175333">MQIWKEYLKRGFLIQMNHSNDQALTLLNQFKNNELTQIDKLILEETFKGWENLMVLKDFLLNEKNDNIHFTLALIQNQNQNQKAWNAKKINLPRLFAKFNNFLITQFQINQLLQFKRMMRGCESQFTIIRILSKKIKQATNNSQLKKMVFNFKEYFQETLKIIKIIKLSKRKQNVQIKQLEQKKINEFNLYQQLKYIMRLLEQIISQAIQDIKDNRNEPDESIMIQQELVLIQKALQNLNLTDQQFSFAQEFKQKILVLSNASLSQNNFLKEAQCMLTLIQQTEKQVSKLEMFFLQKGNLIQYCQSLLNNLNQHYEHQIQELQKCFNEFLGSFKTVLILKNEIESAFEPEKFKEIKQQYSRKLLFFFMKKQRLNILKLKLQLIAFQECFKNILTIPSGEFQQLQDAINLDEYLLDVIKDYPKTIKCCDDSLQDQPIAELTNLQITEQDYQNQLSKQKGIIEYIIFILSLEEQMIDSQSIDLELIENQFGQLFKEESCSFTLTERIMRIIENASIDNSIRTVTNENFNQSELNIEKEKYENLWQQLRIFENSIKKFIGLKFKNLKIPFTELLKELKNLKIEFLETNKKKLNFINKQQYQNDQILVSEKNDILENQFDYCEQKNIQTQCDEKYAKYLQNITTVLKSKIKKDKQQLCQLLEETQQFSNKLHLIQKYNKIIQANTYNKFHSYFQKQIQIFEKQQVTTDNLQQLEKESFQDYFKRIEINILQVKNEKDDKPIQQQTNICNFLNKAMGEIKLQLIQTKCMSSKIQFGQEYLIRQIKKIYLWENLEEEVNDIESNQPLELFQSLNQKYKDYKNNDQWKIKQGLVFTIIQISQNCFTETIIQFCQQALIQLWVLEKDQRVRNLLKNQNLISLQMQILQKDWKTQNDRIAGEMQQMLSRIDFLQVQISQEANMKQLNNQVNSEMGQQLKLITDFVNHIRKGLFRVEGKINEMKKQLNSLSNDIKFLMGKSVEELFDIRKSKVLKEAAQKNVRSIYVPLKTLEIFHQLEEGEKNKQKSILMNLENLYDKKGKVNEFLLDDKEEVLLIHGVAGSGKSTAAKKIEEFIWKLYDNNQKIGNKLLILIYISLPSLKNPVFQAVEEALHQNQYGVDELQLKECKEMLEKKDFRFLLIMDSYGEMKLENIQKNLYINNKLKQNWSNPLVIFTTRSEIFQSSNYSQWFESEDKNKLKEVQLQKFDSKQMQEYLEKFTIQSVKMLIFEIFEWQTQILNQGTIDINKFEICWEKLKQFLKKEISGLQKEKQINLIQSFLKNDEFLSLKSYDALRSLSINFQKLWSAEKYNKMMRQINLNKLVVTPYMMEVVVQVLPQMIFKATEVNNLKQNFIKNFSHALKEFYKSQYLIKMYHQKQKKLVAFQIGYENSQKVDYDEKLEVILKKIKFCSCIFRIIFFFKFEKVNLQLESQYMYNCVSLLPISIYFVPKQKIYASLKFKLQQKLFGIRYLLKNFKD</sequence>
<keyword evidence="1" id="KW-0853">WD repeat</keyword>
<dbReference type="Pfam" id="PF05729">
    <property type="entry name" value="NACHT"/>
    <property type="match status" value="1"/>
</dbReference>
<evidence type="ECO:0000313" key="5">
    <source>
        <dbReference type="EMBL" id="CAD8173679.1"/>
    </source>
</evidence>
<keyword evidence="6" id="KW-1185">Reference proteome</keyword>
<feature type="coiled-coil region" evidence="3">
    <location>
        <begin position="943"/>
        <end position="970"/>
    </location>
</feature>
<comment type="caution">
    <text evidence="5">The sequence shown here is derived from an EMBL/GenBank/DDBJ whole genome shotgun (WGS) entry which is preliminary data.</text>
</comment>
<evidence type="ECO:0000259" key="4">
    <source>
        <dbReference type="Pfam" id="PF05729"/>
    </source>
</evidence>
<evidence type="ECO:0000313" key="6">
    <source>
        <dbReference type="Proteomes" id="UP000689195"/>
    </source>
</evidence>
<protein>
    <recommendedName>
        <fullName evidence="4">NACHT domain-containing protein</fullName>
    </recommendedName>
</protein>
<organism evidence="5 6">
    <name type="scientific">Paramecium pentaurelia</name>
    <dbReference type="NCBI Taxonomy" id="43138"/>
    <lineage>
        <taxon>Eukaryota</taxon>
        <taxon>Sar</taxon>
        <taxon>Alveolata</taxon>
        <taxon>Ciliophora</taxon>
        <taxon>Intramacronucleata</taxon>
        <taxon>Oligohymenophorea</taxon>
        <taxon>Peniculida</taxon>
        <taxon>Parameciidae</taxon>
        <taxon>Paramecium</taxon>
    </lineage>
</organism>
<dbReference type="PANTHER" id="PTHR44129">
    <property type="entry name" value="WD REPEAT-CONTAINING PROTEIN POP1"/>
    <property type="match status" value="1"/>
</dbReference>